<feature type="transmembrane region" description="Helical" evidence="7">
    <location>
        <begin position="396"/>
        <end position="416"/>
    </location>
</feature>
<name>A0A232LMZ0_9EURO</name>
<dbReference type="InterPro" id="IPR004840">
    <property type="entry name" value="Amino_acid_permease_CS"/>
</dbReference>
<feature type="transmembrane region" description="Helical" evidence="7">
    <location>
        <begin position="151"/>
        <end position="169"/>
    </location>
</feature>
<dbReference type="InterPro" id="IPR050524">
    <property type="entry name" value="APC_YAT"/>
</dbReference>
<evidence type="ECO:0000256" key="4">
    <source>
        <dbReference type="ARBA" id="ARBA00022970"/>
    </source>
</evidence>
<evidence type="ECO:0000313" key="10">
    <source>
        <dbReference type="Proteomes" id="UP000243515"/>
    </source>
</evidence>
<proteinExistence type="predicted"/>
<feature type="transmembrane region" description="Helical" evidence="7">
    <location>
        <begin position="25"/>
        <end position="47"/>
    </location>
</feature>
<dbReference type="AlphaFoldDB" id="A0A232LMZ0"/>
<evidence type="ECO:0000256" key="2">
    <source>
        <dbReference type="ARBA" id="ARBA00022448"/>
    </source>
</evidence>
<feature type="transmembrane region" description="Helical" evidence="7">
    <location>
        <begin position="287"/>
        <end position="308"/>
    </location>
</feature>
<evidence type="ECO:0000256" key="1">
    <source>
        <dbReference type="ARBA" id="ARBA00004141"/>
    </source>
</evidence>
<evidence type="ECO:0000256" key="6">
    <source>
        <dbReference type="ARBA" id="ARBA00023136"/>
    </source>
</evidence>
<dbReference type="Proteomes" id="UP000243515">
    <property type="component" value="Unassembled WGS sequence"/>
</dbReference>
<keyword evidence="10" id="KW-1185">Reference proteome</keyword>
<feature type="transmembrane region" description="Helical" evidence="7">
    <location>
        <begin position="328"/>
        <end position="351"/>
    </location>
</feature>
<dbReference type="EMBL" id="NPHW01006832">
    <property type="protein sequence ID" value="OXV05519.1"/>
    <property type="molecule type" value="Genomic_DNA"/>
</dbReference>
<keyword evidence="6 7" id="KW-0472">Membrane</keyword>
<evidence type="ECO:0000256" key="7">
    <source>
        <dbReference type="SAM" id="Phobius"/>
    </source>
</evidence>
<keyword evidence="3 7" id="KW-0812">Transmembrane</keyword>
<dbReference type="PANTHER" id="PTHR43341">
    <property type="entry name" value="AMINO ACID PERMEASE"/>
    <property type="match status" value="1"/>
</dbReference>
<evidence type="ECO:0000259" key="8">
    <source>
        <dbReference type="Pfam" id="PF00324"/>
    </source>
</evidence>
<gene>
    <name evidence="9" type="ORF">Egran_06713</name>
</gene>
<feature type="transmembrane region" description="Helical" evidence="7">
    <location>
        <begin position="514"/>
        <end position="533"/>
    </location>
</feature>
<dbReference type="OrthoDB" id="3900342at2759"/>
<dbReference type="Pfam" id="PF00324">
    <property type="entry name" value="AA_permease"/>
    <property type="match status" value="1"/>
</dbReference>
<reference evidence="9 10" key="1">
    <citation type="journal article" date="2015" name="Environ. Microbiol.">
        <title>Metagenome sequence of Elaphomyces granulatus from sporocarp tissue reveals Ascomycota ectomycorrhizal fingerprints of genome expansion and a Proteobacteria-rich microbiome.</title>
        <authorList>
            <person name="Quandt C.A."/>
            <person name="Kohler A."/>
            <person name="Hesse C.N."/>
            <person name="Sharpton T.J."/>
            <person name="Martin F."/>
            <person name="Spatafora J.W."/>
        </authorList>
    </citation>
    <scope>NUCLEOTIDE SEQUENCE [LARGE SCALE GENOMIC DNA]</scope>
    <source>
        <strain evidence="9 10">OSC145934</strain>
    </source>
</reference>
<protein>
    <recommendedName>
        <fullName evidence="8">Amino acid permease/ SLC12A domain-containing protein</fullName>
    </recommendedName>
</protein>
<evidence type="ECO:0000256" key="5">
    <source>
        <dbReference type="ARBA" id="ARBA00022989"/>
    </source>
</evidence>
<dbReference type="GO" id="GO:0015171">
    <property type="term" value="F:amino acid transmembrane transporter activity"/>
    <property type="evidence" value="ECO:0007669"/>
    <property type="project" value="TreeGrafter"/>
</dbReference>
<comment type="subcellular location">
    <subcellularLocation>
        <location evidence="1">Membrane</location>
        <topology evidence="1">Multi-pass membrane protein</topology>
    </subcellularLocation>
</comment>
<feature type="transmembrane region" description="Helical" evidence="7">
    <location>
        <begin position="483"/>
        <end position="502"/>
    </location>
</feature>
<evidence type="ECO:0000256" key="3">
    <source>
        <dbReference type="ARBA" id="ARBA00022692"/>
    </source>
</evidence>
<feature type="transmembrane region" description="Helical" evidence="7">
    <location>
        <begin position="53"/>
        <end position="77"/>
    </location>
</feature>
<organism evidence="9 10">
    <name type="scientific">Elaphomyces granulatus</name>
    <dbReference type="NCBI Taxonomy" id="519963"/>
    <lineage>
        <taxon>Eukaryota</taxon>
        <taxon>Fungi</taxon>
        <taxon>Dikarya</taxon>
        <taxon>Ascomycota</taxon>
        <taxon>Pezizomycotina</taxon>
        <taxon>Eurotiomycetes</taxon>
        <taxon>Eurotiomycetidae</taxon>
        <taxon>Eurotiales</taxon>
        <taxon>Elaphomycetaceae</taxon>
        <taxon>Elaphomyces</taxon>
    </lineage>
</organism>
<feature type="transmembrane region" description="Helical" evidence="7">
    <location>
        <begin position="181"/>
        <end position="203"/>
    </location>
</feature>
<feature type="domain" description="Amino acid permease/ SLC12A" evidence="8">
    <location>
        <begin position="22"/>
        <end position="533"/>
    </location>
</feature>
<keyword evidence="4" id="KW-0029">Amino-acid transport</keyword>
<sequence length="594" mass="66698">MSERTLNWLTWLSYSADLRERHINMMAFAACIGFGLFLQTGIVIFLAGPGLAVIAFLLGCSVMWAVVGCLGEMTALLPVPGSLFEFPGRFLDESVGYATAWTSWFAWIVTMASEIMTVSQLWNFNFQDDYLQKVGYPETGVGWATGGDSPAVWVFIFLIIIGVANLLPVRLYGEVEYFLGVLKITFIVGLIVMNMVISALQLVPHGDHFWTWNNPYGFARNGFVLYVDSNNQPTSVLTGNAGRFVALWTAVTTVMFSLIGFETIALTGPENRDLEKYEAIKISSKKLTFRLTILYTLATFTVGLNVPYDDPYLAQAAWSSIHGGQNSAFVLACILNHIRGFPGFFNAVFIFSATTSGMNCLYNASRILHALASIPEAWPLWAHGWRKRLERTTSRGVPMATVTVSWLFGLLAFLAVTSDASQALGRMSRNATVSSMLVYSVVCASYIRFFHRIKAASEDPTIENRSAFNRDDEQYPYRTHGQLFRAYYGLIFCILLILFNGWRSFLVPFQTKDFIVSYIGIAAFIILVMLYHIKSDGLNPLRWRLSASMEIQRPPPKVVVAARRRGVLHLPDQKQLFTEENAKAIIDWVWVWVK</sequence>
<dbReference type="GO" id="GO:0016020">
    <property type="term" value="C:membrane"/>
    <property type="evidence" value="ECO:0007669"/>
    <property type="project" value="UniProtKB-SubCell"/>
</dbReference>
<dbReference type="PROSITE" id="PS00218">
    <property type="entry name" value="AMINO_ACID_PERMEASE_1"/>
    <property type="match status" value="1"/>
</dbReference>
<comment type="caution">
    <text evidence="9">The sequence shown here is derived from an EMBL/GenBank/DDBJ whole genome shotgun (WGS) entry which is preliminary data.</text>
</comment>
<dbReference type="PANTHER" id="PTHR43341:SF35">
    <property type="entry name" value="ACID TRANSPORTER, PUTATIVE-RELATED"/>
    <property type="match status" value="1"/>
</dbReference>
<evidence type="ECO:0000313" key="9">
    <source>
        <dbReference type="EMBL" id="OXV05519.1"/>
    </source>
</evidence>
<dbReference type="PIRSF" id="PIRSF006060">
    <property type="entry name" value="AA_transporter"/>
    <property type="match status" value="1"/>
</dbReference>
<keyword evidence="2" id="KW-0813">Transport</keyword>
<feature type="transmembrane region" description="Helical" evidence="7">
    <location>
        <begin position="245"/>
        <end position="266"/>
    </location>
</feature>
<dbReference type="InterPro" id="IPR004841">
    <property type="entry name" value="AA-permease/SLC12A_dom"/>
</dbReference>
<dbReference type="Gene3D" id="1.20.1740.10">
    <property type="entry name" value="Amino acid/polyamine transporter I"/>
    <property type="match status" value="1"/>
</dbReference>
<keyword evidence="5 7" id="KW-1133">Transmembrane helix</keyword>
<accession>A0A232LMZ0</accession>